<accession>A0A9Q1EGY4</accession>
<sequence length="69" mass="7937">MDTPEELVEAAKLLTSPKSTPFTLGQEHPEEFQLVTIYGKVVKECIRWSTNPFASWYGRNIDDLAFRFS</sequence>
<protein>
    <submittedName>
        <fullName evidence="1">Uncharacterized protein</fullName>
    </submittedName>
</protein>
<reference evidence="1" key="1">
    <citation type="journal article" date="2023" name="Science">
        <title>Genome structures resolve the early diversification of teleost fishes.</title>
        <authorList>
            <person name="Parey E."/>
            <person name="Louis A."/>
            <person name="Montfort J."/>
            <person name="Bouchez O."/>
            <person name="Roques C."/>
            <person name="Iampietro C."/>
            <person name="Lluch J."/>
            <person name="Castinel A."/>
            <person name="Donnadieu C."/>
            <person name="Desvignes T."/>
            <person name="Floi Bucao C."/>
            <person name="Jouanno E."/>
            <person name="Wen M."/>
            <person name="Mejri S."/>
            <person name="Dirks R."/>
            <person name="Jansen H."/>
            <person name="Henkel C."/>
            <person name="Chen W.J."/>
            <person name="Zahm M."/>
            <person name="Cabau C."/>
            <person name="Klopp C."/>
            <person name="Thompson A.W."/>
            <person name="Robinson-Rechavi M."/>
            <person name="Braasch I."/>
            <person name="Lecointre G."/>
            <person name="Bobe J."/>
            <person name="Postlethwait J.H."/>
            <person name="Berthelot C."/>
            <person name="Roest Crollius H."/>
            <person name="Guiguen Y."/>
        </authorList>
    </citation>
    <scope>NUCLEOTIDE SEQUENCE</scope>
    <source>
        <strain evidence="1">WJC10195</strain>
    </source>
</reference>
<dbReference type="EMBL" id="JAINUF010000018">
    <property type="protein sequence ID" value="KAJ8338606.1"/>
    <property type="molecule type" value="Genomic_DNA"/>
</dbReference>
<organism evidence="1 2">
    <name type="scientific">Synaphobranchus kaupii</name>
    <name type="common">Kaup's arrowtooth eel</name>
    <dbReference type="NCBI Taxonomy" id="118154"/>
    <lineage>
        <taxon>Eukaryota</taxon>
        <taxon>Metazoa</taxon>
        <taxon>Chordata</taxon>
        <taxon>Craniata</taxon>
        <taxon>Vertebrata</taxon>
        <taxon>Euteleostomi</taxon>
        <taxon>Actinopterygii</taxon>
        <taxon>Neopterygii</taxon>
        <taxon>Teleostei</taxon>
        <taxon>Anguilliformes</taxon>
        <taxon>Synaphobranchidae</taxon>
        <taxon>Synaphobranchus</taxon>
    </lineage>
</organism>
<proteinExistence type="predicted"/>
<gene>
    <name evidence="1" type="ORF">SKAU_G00375720</name>
</gene>
<evidence type="ECO:0000313" key="1">
    <source>
        <dbReference type="EMBL" id="KAJ8338606.1"/>
    </source>
</evidence>
<dbReference type="Proteomes" id="UP001152622">
    <property type="component" value="Chromosome 18"/>
</dbReference>
<dbReference type="AlphaFoldDB" id="A0A9Q1EGY4"/>
<keyword evidence="2" id="KW-1185">Reference proteome</keyword>
<comment type="caution">
    <text evidence="1">The sequence shown here is derived from an EMBL/GenBank/DDBJ whole genome shotgun (WGS) entry which is preliminary data.</text>
</comment>
<name>A0A9Q1EGY4_SYNKA</name>
<evidence type="ECO:0000313" key="2">
    <source>
        <dbReference type="Proteomes" id="UP001152622"/>
    </source>
</evidence>